<dbReference type="AlphaFoldDB" id="A0A284VQ40"/>
<reference evidence="2" key="1">
    <citation type="submission" date="2017-06" db="EMBL/GenBank/DDBJ databases">
        <authorList>
            <person name="Cremers G."/>
        </authorList>
    </citation>
    <scope>NUCLEOTIDE SEQUENCE [LARGE SCALE GENOMIC DNA]</scope>
</reference>
<protein>
    <submittedName>
        <fullName evidence="1">Uncharacterized protein</fullName>
    </submittedName>
</protein>
<evidence type="ECO:0000313" key="1">
    <source>
        <dbReference type="EMBL" id="SNQ61394.1"/>
    </source>
</evidence>
<evidence type="ECO:0000313" key="2">
    <source>
        <dbReference type="Proteomes" id="UP000218615"/>
    </source>
</evidence>
<gene>
    <name evidence="1" type="ORF">MNV_330062</name>
</gene>
<name>A0A284VQ40_9EURY</name>
<sequence>MKCKHTNTNCVTRIINQACEELRACEYGVSCNYENKRSLST</sequence>
<proteinExistence type="predicted"/>
<dbReference type="EMBL" id="FZMP01000178">
    <property type="protein sequence ID" value="SNQ61394.1"/>
    <property type="molecule type" value="Genomic_DNA"/>
</dbReference>
<accession>A0A284VQ40</accession>
<dbReference type="Proteomes" id="UP000218615">
    <property type="component" value="Unassembled WGS sequence"/>
</dbReference>
<keyword evidence="2" id="KW-1185">Reference proteome</keyword>
<organism evidence="1 2">
    <name type="scientific">Candidatus Methanoperedens nitratireducens</name>
    <dbReference type="NCBI Taxonomy" id="1392998"/>
    <lineage>
        <taxon>Archaea</taxon>
        <taxon>Methanobacteriati</taxon>
        <taxon>Methanobacteriota</taxon>
        <taxon>Stenosarchaea group</taxon>
        <taxon>Methanomicrobia</taxon>
        <taxon>Methanosarcinales</taxon>
        <taxon>ANME-2 cluster</taxon>
        <taxon>Candidatus Methanoperedentaceae</taxon>
        <taxon>Candidatus Methanoperedens</taxon>
    </lineage>
</organism>